<dbReference type="AlphaFoldDB" id="A0A0H2WWW9"/>
<accession>A0A0H2WWW9</accession>
<name>A0A0H2WWW9_STAAC</name>
<dbReference type="HOGENOM" id="CLU_3296765_0_0_9"/>
<protein>
    <submittedName>
        <fullName evidence="1">Uncharacterized protein</fullName>
    </submittedName>
</protein>
<evidence type="ECO:0000313" key="1">
    <source>
        <dbReference type="EMBL" id="AAW37206.1"/>
    </source>
</evidence>
<organism evidence="1 2">
    <name type="scientific">Staphylococcus aureus (strain COL)</name>
    <dbReference type="NCBI Taxonomy" id="93062"/>
    <lineage>
        <taxon>Bacteria</taxon>
        <taxon>Bacillati</taxon>
        <taxon>Bacillota</taxon>
        <taxon>Bacilli</taxon>
        <taxon>Bacillales</taxon>
        <taxon>Staphylococcaceae</taxon>
        <taxon>Staphylococcus</taxon>
    </lineage>
</organism>
<evidence type="ECO:0000313" key="2">
    <source>
        <dbReference type="Proteomes" id="UP000000530"/>
    </source>
</evidence>
<dbReference type="KEGG" id="sac:SACOL2380"/>
<reference evidence="1 2" key="1">
    <citation type="journal article" date="2005" name="J. Bacteriol.">
        <title>Insights on evolution of virulence and resistance from the complete genome analysis of an early methicillin-resistant Staphylococcus aureus strain and a biofilm-producing methicillin-resistant Staphylococcus epidermidis strain.</title>
        <authorList>
            <person name="Gill S.R."/>
            <person name="Fouts D.E."/>
            <person name="Archer G.L."/>
            <person name="Mongodin E.F."/>
            <person name="Deboy R.T."/>
            <person name="Ravel J."/>
            <person name="Paulsen I.T."/>
            <person name="Kolonay J.F."/>
            <person name="Brinkac L."/>
            <person name="Beanan M."/>
            <person name="Dodson R.J."/>
            <person name="Daugherty S.C."/>
            <person name="Madupu R."/>
            <person name="Angiuoli S.V."/>
            <person name="Durkin A.S."/>
            <person name="Haft D.H."/>
            <person name="Vamathevan J."/>
            <person name="Khouri H."/>
            <person name="Utterback T."/>
            <person name="Lee C."/>
            <person name="Dimitrov G."/>
            <person name="Jiang L."/>
            <person name="Qin H."/>
            <person name="Weidman J."/>
            <person name="Tran K."/>
            <person name="Kang K."/>
            <person name="Hance I.R."/>
            <person name="Nelson K.E."/>
            <person name="Fraser C.M."/>
        </authorList>
    </citation>
    <scope>NUCLEOTIDE SEQUENCE [LARGE SCALE GENOMIC DNA]</scope>
    <source>
        <strain evidence="1 2">COL</strain>
    </source>
</reference>
<dbReference type="Proteomes" id="UP000000530">
    <property type="component" value="Chromosome"/>
</dbReference>
<gene>
    <name evidence="1" type="ordered locus">SACOL2380</name>
</gene>
<sequence>MQQFANAVFILHKINLKRHTLITLNVNKVCLKNNTLQIEL</sequence>
<proteinExistence type="predicted"/>
<dbReference type="EMBL" id="CP000046">
    <property type="protein sequence ID" value="AAW37206.1"/>
    <property type="molecule type" value="Genomic_DNA"/>
</dbReference>